<keyword evidence="2" id="KW-1185">Reference proteome</keyword>
<proteinExistence type="predicted"/>
<evidence type="ECO:0000313" key="1">
    <source>
        <dbReference type="EMBL" id="KAK1737859.1"/>
    </source>
</evidence>
<accession>A0AAD8Y1F8</accession>
<name>A0AAD8Y1F8_9STRA</name>
<evidence type="ECO:0000313" key="2">
    <source>
        <dbReference type="Proteomes" id="UP001224775"/>
    </source>
</evidence>
<protein>
    <submittedName>
        <fullName evidence="1">Uncharacterized protein</fullName>
    </submittedName>
</protein>
<dbReference type="EMBL" id="JATAAI010000022">
    <property type="protein sequence ID" value="KAK1737859.1"/>
    <property type="molecule type" value="Genomic_DNA"/>
</dbReference>
<organism evidence="1 2">
    <name type="scientific">Skeletonema marinoi</name>
    <dbReference type="NCBI Taxonomy" id="267567"/>
    <lineage>
        <taxon>Eukaryota</taxon>
        <taxon>Sar</taxon>
        <taxon>Stramenopiles</taxon>
        <taxon>Ochrophyta</taxon>
        <taxon>Bacillariophyta</taxon>
        <taxon>Coscinodiscophyceae</taxon>
        <taxon>Thalassiosirophycidae</taxon>
        <taxon>Thalassiosirales</taxon>
        <taxon>Skeletonemataceae</taxon>
        <taxon>Skeletonema</taxon>
        <taxon>Skeletonema marinoi-dohrnii complex</taxon>
    </lineage>
</organism>
<feature type="non-terminal residue" evidence="1">
    <location>
        <position position="1"/>
    </location>
</feature>
<comment type="caution">
    <text evidence="1">The sequence shown here is derived from an EMBL/GenBank/DDBJ whole genome shotgun (WGS) entry which is preliminary data.</text>
</comment>
<dbReference type="Proteomes" id="UP001224775">
    <property type="component" value="Unassembled WGS sequence"/>
</dbReference>
<gene>
    <name evidence="1" type="ORF">QTG54_011153</name>
</gene>
<dbReference type="AlphaFoldDB" id="A0AAD8Y1F8"/>
<reference evidence="1" key="1">
    <citation type="submission" date="2023-06" db="EMBL/GenBank/DDBJ databases">
        <title>Survivors Of The Sea: Transcriptome response of Skeletonema marinoi to long-term dormancy.</title>
        <authorList>
            <person name="Pinder M.I.M."/>
            <person name="Kourtchenko O."/>
            <person name="Robertson E.K."/>
            <person name="Larsson T."/>
            <person name="Maumus F."/>
            <person name="Osuna-Cruz C.M."/>
            <person name="Vancaester E."/>
            <person name="Stenow R."/>
            <person name="Vandepoele K."/>
            <person name="Ploug H."/>
            <person name="Bruchert V."/>
            <person name="Godhe A."/>
            <person name="Topel M."/>
        </authorList>
    </citation>
    <scope>NUCLEOTIDE SEQUENCE</scope>
    <source>
        <strain evidence="1">R05AC</strain>
    </source>
</reference>
<sequence length="200" mass="22249">YITASQLFSQRANSENDDAVLAHARSCYSYYFIAKMSVDNAGAPPMKWCCVNKHKNEPLTILFHCTWSGKEYPVPAKAEHENVENNYYDEPNGDDEGILLGSTTLKDSVKSFKAREPTLFLMEECGGTEMHCGNNTVCGLEWEMTMVCHLVYDQPEDLIPRVTLDDGRNAVVITLGTKGDPLNKKPSVVSRCLAKGDVYG</sequence>